<keyword evidence="3" id="KW-0862">Zinc</keyword>
<dbReference type="InterPro" id="IPR037191">
    <property type="entry name" value="VPS9_dom_sf"/>
</dbReference>
<evidence type="ECO:0000256" key="1">
    <source>
        <dbReference type="ARBA" id="ARBA00022723"/>
    </source>
</evidence>
<accession>A0A914UML7</accession>
<dbReference type="PROSITE" id="PS51036">
    <property type="entry name" value="ZF_A20"/>
    <property type="match status" value="1"/>
</dbReference>
<dbReference type="SUPFAM" id="SSF57716">
    <property type="entry name" value="Glucocorticoid receptor-like (DNA-binding domain)"/>
    <property type="match status" value="1"/>
</dbReference>
<dbReference type="SMART" id="SM00167">
    <property type="entry name" value="VPS9"/>
    <property type="match status" value="1"/>
</dbReference>
<evidence type="ECO:0000259" key="4">
    <source>
        <dbReference type="PROSITE" id="PS51036"/>
    </source>
</evidence>
<dbReference type="PANTHER" id="PTHR34494:SF1">
    <property type="entry name" value="PROTEIN CBG25024"/>
    <property type="match status" value="1"/>
</dbReference>
<dbReference type="GO" id="GO:0003677">
    <property type="term" value="F:DNA binding"/>
    <property type="evidence" value="ECO:0007669"/>
    <property type="project" value="InterPro"/>
</dbReference>
<keyword evidence="2" id="KW-0863">Zinc-finger</keyword>
<protein>
    <submittedName>
        <fullName evidence="7">VPS9 domain-containing protein</fullName>
    </submittedName>
</protein>
<dbReference type="Gene3D" id="1.20.5.4770">
    <property type="match status" value="1"/>
</dbReference>
<dbReference type="PROSITE" id="PS51205">
    <property type="entry name" value="VPS9"/>
    <property type="match status" value="1"/>
</dbReference>
<dbReference type="Gene3D" id="1.20.1050.80">
    <property type="entry name" value="VPS9 domain"/>
    <property type="match status" value="1"/>
</dbReference>
<feature type="domain" description="A20-type" evidence="4">
    <location>
        <begin position="259"/>
        <end position="293"/>
    </location>
</feature>
<evidence type="ECO:0000256" key="2">
    <source>
        <dbReference type="ARBA" id="ARBA00022771"/>
    </source>
</evidence>
<dbReference type="InterPro" id="IPR003123">
    <property type="entry name" value="VPS9"/>
</dbReference>
<evidence type="ECO:0000313" key="7">
    <source>
        <dbReference type="WBParaSite" id="PSAMB.scaffold1107size35874.g11052.t1"/>
    </source>
</evidence>
<dbReference type="InterPro" id="IPR002653">
    <property type="entry name" value="Znf_A20"/>
</dbReference>
<dbReference type="WBParaSite" id="PSAMB.scaffold1107size35874.g11052.t1">
    <property type="protein sequence ID" value="PSAMB.scaffold1107size35874.g11052.t1"/>
    <property type="gene ID" value="PSAMB.scaffold1107size35874.g11052"/>
</dbReference>
<reference evidence="7" key="1">
    <citation type="submission" date="2022-11" db="UniProtKB">
        <authorList>
            <consortium name="WormBaseParasite"/>
        </authorList>
    </citation>
    <scope>IDENTIFICATION</scope>
</reference>
<name>A0A914UML7_9BILA</name>
<proteinExistence type="predicted"/>
<dbReference type="Gene3D" id="1.10.246.120">
    <property type="match status" value="1"/>
</dbReference>
<keyword evidence="1" id="KW-0479">Metal-binding</keyword>
<dbReference type="PANTHER" id="PTHR34494">
    <property type="entry name" value="PROTEIN CBG25024"/>
    <property type="match status" value="1"/>
</dbReference>
<dbReference type="SMART" id="SM00259">
    <property type="entry name" value="ZnF_A20"/>
    <property type="match status" value="1"/>
</dbReference>
<organism evidence="6 7">
    <name type="scientific">Plectus sambesii</name>
    <dbReference type="NCBI Taxonomy" id="2011161"/>
    <lineage>
        <taxon>Eukaryota</taxon>
        <taxon>Metazoa</taxon>
        <taxon>Ecdysozoa</taxon>
        <taxon>Nematoda</taxon>
        <taxon>Chromadorea</taxon>
        <taxon>Plectida</taxon>
        <taxon>Plectina</taxon>
        <taxon>Plectoidea</taxon>
        <taxon>Plectidae</taxon>
        <taxon>Plectus</taxon>
    </lineage>
</organism>
<dbReference type="GO" id="GO:0008270">
    <property type="term" value="F:zinc ion binding"/>
    <property type="evidence" value="ECO:0007669"/>
    <property type="project" value="UniProtKB-KW"/>
</dbReference>
<dbReference type="AlphaFoldDB" id="A0A914UML7"/>
<sequence>MSSSNVPFFDSVPVIAQLKSLVQVIFNDVKGARLTQENFSRTCIVVSQVRSMVELAAGDKLAARQTQLTFLRVGLRNGNAFINGVPVVGHIKGVIHYALDDKNGGSEAMKASSRTVGVIAGAVGGALIGGPAGAAAGGVGGGLAVDTLSTAIESAVNRRYSPSGTLALGTELVRNHSDAGAVFDAAGGFALTVALDGVGGALVGQGARLVATNNVPSAAAASMSALDHVGIALRVGSGVGSSTLAHFNQRDGRIRWRLAELNLLCRNGCGWYGTLKRNGLCGKCWRLKKIGSKQTHMSQLKFEKFQQKRRRISERRFQTVKDALGLESDDDQCHLRIIKHTHRRRYTEKFEVFLTDLSPSLATEISKQTEETIDMLFELQHYPTETLSEKVQKLFLDVSDIVKNYSENDSECSASEVDVVDRVEQYVCVLTYPILFCASEAEEKEETENLEWIDSIKWVKKEFITKQETPEFINHIEQAGQELMNLNAVRSAADKLACIVRCFIHLTAASTENRGSCSADDLFPTTVYAVLKANPPCLQANLDFVVKFGQPYQVSNGDSGYAYTTLDAAFTFLRNLEPSILEISQKEWDEQMSKGAEVVSEHIQ</sequence>
<keyword evidence="6" id="KW-1185">Reference proteome</keyword>
<evidence type="ECO:0000313" key="6">
    <source>
        <dbReference type="Proteomes" id="UP000887566"/>
    </source>
</evidence>
<dbReference type="SUPFAM" id="SSF109993">
    <property type="entry name" value="VPS9 domain"/>
    <property type="match status" value="1"/>
</dbReference>
<dbReference type="Proteomes" id="UP000887566">
    <property type="component" value="Unplaced"/>
</dbReference>
<evidence type="ECO:0000259" key="5">
    <source>
        <dbReference type="PROSITE" id="PS51205"/>
    </source>
</evidence>
<feature type="domain" description="VPS9" evidence="5">
    <location>
        <begin position="443"/>
        <end position="582"/>
    </location>
</feature>
<dbReference type="Pfam" id="PF02204">
    <property type="entry name" value="VPS9"/>
    <property type="match status" value="1"/>
</dbReference>
<evidence type="ECO:0000256" key="3">
    <source>
        <dbReference type="ARBA" id="ARBA00022833"/>
    </source>
</evidence>